<keyword evidence="2" id="KW-1185">Reference proteome</keyword>
<organism evidence="1 2">
    <name type="scientific">Dolichospermum heterosporum TAC447</name>
    <dbReference type="NCBI Taxonomy" id="747523"/>
    <lineage>
        <taxon>Bacteria</taxon>
        <taxon>Bacillati</taxon>
        <taxon>Cyanobacteriota</taxon>
        <taxon>Cyanophyceae</taxon>
        <taxon>Nostocales</taxon>
        <taxon>Aphanizomenonaceae</taxon>
        <taxon>Dolichospermum</taxon>
        <taxon>Dolichospermum heterosporum</taxon>
    </lineage>
</organism>
<dbReference type="EMBL" id="CP099464">
    <property type="protein sequence ID" value="UUO17552.1"/>
    <property type="molecule type" value="Genomic_DNA"/>
</dbReference>
<evidence type="ECO:0008006" key="3">
    <source>
        <dbReference type="Google" id="ProtNLM"/>
    </source>
</evidence>
<sequence>MLVRFQWRTADAIAMSSIFRKGKYRLVWLVLAIALGLSTIICEDSDRVSAAASSSLLLFLVVKGL</sequence>
<protein>
    <recommendedName>
        <fullName evidence="3">Transposase</fullName>
    </recommendedName>
</protein>
<dbReference type="Proteomes" id="UP001057561">
    <property type="component" value="Chromosome"/>
</dbReference>
<accession>A0ABY5M3F1</accession>
<name>A0ABY5M3F1_9CYAN</name>
<evidence type="ECO:0000313" key="2">
    <source>
        <dbReference type="Proteomes" id="UP001057561"/>
    </source>
</evidence>
<gene>
    <name evidence="1" type="ORF">NG743_11495</name>
</gene>
<proteinExistence type="predicted"/>
<evidence type="ECO:0000313" key="1">
    <source>
        <dbReference type="EMBL" id="UUO17552.1"/>
    </source>
</evidence>
<reference evidence="1" key="1">
    <citation type="submission" date="2022-06" db="EMBL/GenBank/DDBJ databases">
        <title>Nostosin G and Spiroidesin B from the Cyanobacterium Dolichospermum sp. NIES-1697.</title>
        <authorList>
            <person name="Phan C.-S."/>
            <person name="Mehjabin J.J."/>
            <person name="Anas A.R.J."/>
            <person name="Hayasaka M."/>
            <person name="Onoki R."/>
            <person name="Wang J."/>
            <person name="Umezawa T."/>
            <person name="Washio K."/>
            <person name="Morikawa M."/>
            <person name="Okino T."/>
        </authorList>
    </citation>
    <scope>NUCLEOTIDE SEQUENCE</scope>
    <source>
        <strain evidence="1">NIES-1697</strain>
    </source>
</reference>
<dbReference type="RefSeq" id="WP_257122020.1">
    <property type="nucleotide sequence ID" value="NZ_CP099464.1"/>
</dbReference>